<evidence type="ECO:0000259" key="2">
    <source>
        <dbReference type="Pfam" id="PF07715"/>
    </source>
</evidence>
<dbReference type="InterPro" id="IPR008969">
    <property type="entry name" value="CarboxyPept-like_regulatory"/>
</dbReference>
<dbReference type="InterPro" id="IPR012910">
    <property type="entry name" value="Plug_dom"/>
</dbReference>
<keyword evidence="3" id="KW-0675">Receptor</keyword>
<dbReference type="GO" id="GO:0009279">
    <property type="term" value="C:cell outer membrane"/>
    <property type="evidence" value="ECO:0007669"/>
    <property type="project" value="TreeGrafter"/>
</dbReference>
<dbReference type="Pfam" id="PF07715">
    <property type="entry name" value="Plug"/>
    <property type="match status" value="1"/>
</dbReference>
<dbReference type="PANTHER" id="PTHR30069">
    <property type="entry name" value="TONB-DEPENDENT OUTER MEMBRANE RECEPTOR"/>
    <property type="match status" value="1"/>
</dbReference>
<evidence type="ECO:0000313" key="4">
    <source>
        <dbReference type="Proteomes" id="UP000007519"/>
    </source>
</evidence>
<evidence type="ECO:0000256" key="1">
    <source>
        <dbReference type="ARBA" id="ARBA00022729"/>
    </source>
</evidence>
<dbReference type="Proteomes" id="UP000007519">
    <property type="component" value="Chromosome"/>
</dbReference>
<feature type="domain" description="TonB-dependent receptor plug" evidence="2">
    <location>
        <begin position="127"/>
        <end position="220"/>
    </location>
</feature>
<dbReference type="EMBL" id="CP002831">
    <property type="protein sequence ID" value="AFC25956.1"/>
    <property type="molecule type" value="Genomic_DNA"/>
</dbReference>
<reference evidence="3 4" key="1">
    <citation type="journal article" date="2012" name="Stand. Genomic Sci.">
        <title>Complete genome sequencing and analysis of Saprospira grandis str. Lewin, a predatory marine bacterium.</title>
        <authorList>
            <person name="Saw J.H."/>
            <person name="Yuryev A."/>
            <person name="Kanbe M."/>
            <person name="Hou S."/>
            <person name="Young A.G."/>
            <person name="Aizawa S."/>
            <person name="Alam M."/>
        </authorList>
    </citation>
    <scope>NUCLEOTIDE SEQUENCE [LARGE SCALE GENOMIC DNA]</scope>
    <source>
        <strain evidence="3 4">Lewin</strain>
    </source>
</reference>
<dbReference type="InterPro" id="IPR039426">
    <property type="entry name" value="TonB-dep_rcpt-like"/>
</dbReference>
<dbReference type="STRING" id="984262.SGRA_3228"/>
<sequence>MSRLIFFFFFLASLPLLAQKGRLIGQLTDAQTGEPLPSASISVYLNDELLIGLVTDMDGRYDLSLPAGPRLKLMASYLGFQRYEKRGLRLKEEEVLRLDIALQTLDDAVPEVIVESFSDKEADALRVSREDIQNIPTTTMSLESVLLYTAVGVANRNEFSSQYSVRGGNYDENLVYVNGFEIYRPLLIRSGQQEGLSFPNPDMLDELAFSSGGFKAEYGEKMSSVLDVRYRRPSRFEARASGSLLGGSLYLGGRTEGNNALTYTVGARYKTTQYLLSSLDIKGEYVPRFLDLQTDLIYDLGKNWQIEAIGNYNTAQFQLIPEESASTSGLYNYAIRLSSLFEGQEISSFNTYMMGTALAYSGELKVKTIPEKKLTIQENSRHRILFSNYQSQEDERIDVINNYRLEEVETGLGADNFGDVVGTLAYGETHQYARNYLTANVIQAKYVGAYSHERFNDSTFTESKQLLKWGLTYKNEFIRDDLKEWTSFDSLGYTLPFDTTAMPIFEYIRTDTQLLTHRFSGFLQNTWEYKNDQHFLRTTLGLRASYWSLNEEFLLAPRFQLYYSPLSQHHAMSDTAHWSKDLTFKLAAGAYHQPPFYRELRNLEGEINTSVRAQKSVHILGGLVWDFSWYKRKFKLISELYYKHQWDLIPYDVDNVRIRYYGDNLAKGYVTGWDFRLNGELVKGLESWVNFSLLRARESFDGVAHKVYTLEGQTVDTSSVDYVSKPTDQLFIFSMYFQDELPGAEWFKVNMAFTLGSGMHYGVPKDNIVARNLYRYSPYHRIDIGFSLALWDRAKKAQEAYKDKNLSMAMAEQALKKDSKNPFRYLRSAWLSLEVFNLMAVGNVASNTWVKDFTNTSYAIPNYLSSRRVNLRFRLDF</sequence>
<name>H6L100_SAPGL</name>
<dbReference type="GO" id="GO:0044718">
    <property type="term" value="P:siderophore transmembrane transport"/>
    <property type="evidence" value="ECO:0007669"/>
    <property type="project" value="TreeGrafter"/>
</dbReference>
<dbReference type="GO" id="GO:0015344">
    <property type="term" value="F:siderophore uptake transmembrane transporter activity"/>
    <property type="evidence" value="ECO:0007669"/>
    <property type="project" value="TreeGrafter"/>
</dbReference>
<dbReference type="SUPFAM" id="SSF56935">
    <property type="entry name" value="Porins"/>
    <property type="match status" value="1"/>
</dbReference>
<dbReference type="OrthoDB" id="1108759at2"/>
<proteinExistence type="predicted"/>
<dbReference type="RefSeq" id="WP_015693552.1">
    <property type="nucleotide sequence ID" value="NC_016940.1"/>
</dbReference>
<dbReference type="Gene3D" id="2.60.40.1120">
    <property type="entry name" value="Carboxypeptidase-like, regulatory domain"/>
    <property type="match status" value="1"/>
</dbReference>
<dbReference type="PANTHER" id="PTHR30069:SF29">
    <property type="entry name" value="HEMOGLOBIN AND HEMOGLOBIN-HAPTOGLOBIN-BINDING PROTEIN 1-RELATED"/>
    <property type="match status" value="1"/>
</dbReference>
<dbReference type="HOGENOM" id="CLU_353690_0_0_10"/>
<dbReference type="InterPro" id="IPR037066">
    <property type="entry name" value="Plug_dom_sf"/>
</dbReference>
<dbReference type="KEGG" id="sgn:SGRA_3228"/>
<evidence type="ECO:0000313" key="3">
    <source>
        <dbReference type="EMBL" id="AFC25956.1"/>
    </source>
</evidence>
<dbReference type="eggNOG" id="COG1629">
    <property type="taxonomic scope" value="Bacteria"/>
</dbReference>
<dbReference type="SUPFAM" id="SSF49464">
    <property type="entry name" value="Carboxypeptidase regulatory domain-like"/>
    <property type="match status" value="1"/>
</dbReference>
<accession>H6L100</accession>
<organism evidence="3 4">
    <name type="scientific">Saprospira grandis (strain Lewin)</name>
    <dbReference type="NCBI Taxonomy" id="984262"/>
    <lineage>
        <taxon>Bacteria</taxon>
        <taxon>Pseudomonadati</taxon>
        <taxon>Bacteroidota</taxon>
        <taxon>Saprospiria</taxon>
        <taxon>Saprospirales</taxon>
        <taxon>Saprospiraceae</taxon>
        <taxon>Saprospira</taxon>
    </lineage>
</organism>
<protein>
    <submittedName>
        <fullName evidence="3">TonB-dependent receptor plug</fullName>
    </submittedName>
</protein>
<dbReference type="Gene3D" id="2.170.130.10">
    <property type="entry name" value="TonB-dependent receptor, plug domain"/>
    <property type="match status" value="1"/>
</dbReference>
<keyword evidence="1" id="KW-0732">Signal</keyword>
<dbReference type="Pfam" id="PF13620">
    <property type="entry name" value="CarboxypepD_reg"/>
    <property type="match status" value="1"/>
</dbReference>
<keyword evidence="4" id="KW-1185">Reference proteome</keyword>
<gene>
    <name evidence="3" type="ordered locus">SGRA_3228</name>
</gene>
<dbReference type="AlphaFoldDB" id="H6L100"/>